<feature type="domain" description="Calcium uniporter protein C-terminal" evidence="12">
    <location>
        <begin position="140"/>
        <end position="299"/>
    </location>
</feature>
<dbReference type="GO" id="GO:0005262">
    <property type="term" value="F:calcium channel activity"/>
    <property type="evidence" value="ECO:0007669"/>
    <property type="project" value="TreeGrafter"/>
</dbReference>
<protein>
    <submittedName>
        <fullName evidence="14">Calcium uniporter protein 2, mitochondrial-like</fullName>
    </submittedName>
</protein>
<feature type="compositionally biased region" description="Low complexity" evidence="10">
    <location>
        <begin position="44"/>
        <end position="57"/>
    </location>
</feature>
<proteinExistence type="inferred from homology"/>
<feature type="transmembrane region" description="Helical" evidence="11">
    <location>
        <begin position="241"/>
        <end position="261"/>
    </location>
</feature>
<keyword evidence="8" id="KW-0406">Ion transport</keyword>
<evidence type="ECO:0000259" key="12">
    <source>
        <dbReference type="Pfam" id="PF04678"/>
    </source>
</evidence>
<comment type="subcellular location">
    <subcellularLocation>
        <location evidence="1">Membrane</location>
        <topology evidence="1">Multi-pass membrane protein</topology>
    </subcellularLocation>
</comment>
<evidence type="ECO:0000256" key="5">
    <source>
        <dbReference type="ARBA" id="ARBA00022692"/>
    </source>
</evidence>
<gene>
    <name evidence="13" type="ORF">M6B38_153595</name>
    <name evidence="14" type="ORF">M6B38_418025</name>
</gene>
<keyword evidence="5 11" id="KW-0812">Transmembrane</keyword>
<comment type="caution">
    <text evidence="14">The sequence shown here is derived from an EMBL/GenBank/DDBJ whole genome shotgun (WGS) entry which is preliminary data.</text>
</comment>
<dbReference type="InterPro" id="IPR006769">
    <property type="entry name" value="MCU_C"/>
</dbReference>
<evidence type="ECO:0000313" key="15">
    <source>
        <dbReference type="Proteomes" id="UP001140949"/>
    </source>
</evidence>
<organism evidence="14 15">
    <name type="scientific">Iris pallida</name>
    <name type="common">Sweet iris</name>
    <dbReference type="NCBI Taxonomy" id="29817"/>
    <lineage>
        <taxon>Eukaryota</taxon>
        <taxon>Viridiplantae</taxon>
        <taxon>Streptophyta</taxon>
        <taxon>Embryophyta</taxon>
        <taxon>Tracheophyta</taxon>
        <taxon>Spermatophyta</taxon>
        <taxon>Magnoliopsida</taxon>
        <taxon>Liliopsida</taxon>
        <taxon>Asparagales</taxon>
        <taxon>Iridaceae</taxon>
        <taxon>Iridoideae</taxon>
        <taxon>Irideae</taxon>
        <taxon>Iris</taxon>
    </lineage>
</organism>
<reference evidence="14" key="2">
    <citation type="submission" date="2023-04" db="EMBL/GenBank/DDBJ databases">
        <authorList>
            <person name="Bruccoleri R.E."/>
            <person name="Oakeley E.J."/>
            <person name="Faust A.-M."/>
            <person name="Dessus-Babus S."/>
            <person name="Altorfer M."/>
            <person name="Burckhardt D."/>
            <person name="Oertli M."/>
            <person name="Naumann U."/>
            <person name="Petersen F."/>
            <person name="Wong J."/>
        </authorList>
    </citation>
    <scope>NUCLEOTIDE SEQUENCE</scope>
    <source>
        <strain evidence="14">GSM-AAB239-AS_SAM_17_03QT</strain>
        <tissue evidence="14">Leaf</tissue>
    </source>
</reference>
<evidence type="ECO:0000256" key="2">
    <source>
        <dbReference type="ARBA" id="ARBA00005653"/>
    </source>
</evidence>
<keyword evidence="9 11" id="KW-0472">Membrane</keyword>
<evidence type="ECO:0000256" key="11">
    <source>
        <dbReference type="SAM" id="Phobius"/>
    </source>
</evidence>
<reference evidence="14" key="1">
    <citation type="journal article" date="2023" name="GigaByte">
        <title>Genome assembly of the bearded iris, Iris pallida Lam.</title>
        <authorList>
            <person name="Bruccoleri R.E."/>
            <person name="Oakeley E.J."/>
            <person name="Faust A.M.E."/>
            <person name="Altorfer M."/>
            <person name="Dessus-Babus S."/>
            <person name="Burckhardt D."/>
            <person name="Oertli M."/>
            <person name="Naumann U."/>
            <person name="Petersen F."/>
            <person name="Wong J."/>
        </authorList>
    </citation>
    <scope>NUCLEOTIDE SEQUENCE</scope>
    <source>
        <strain evidence="14">GSM-AAB239-AS_SAM_17_03QT</strain>
    </source>
</reference>
<evidence type="ECO:0000256" key="6">
    <source>
        <dbReference type="ARBA" id="ARBA00022837"/>
    </source>
</evidence>
<evidence type="ECO:0000256" key="3">
    <source>
        <dbReference type="ARBA" id="ARBA00022448"/>
    </source>
</evidence>
<name>A0AAX6FIX9_IRIPA</name>
<evidence type="ECO:0000313" key="13">
    <source>
        <dbReference type="EMBL" id="KAJ6811398.1"/>
    </source>
</evidence>
<keyword evidence="3" id="KW-0813">Transport</keyword>
<evidence type="ECO:0000256" key="10">
    <source>
        <dbReference type="SAM" id="MobiDB-lite"/>
    </source>
</evidence>
<keyword evidence="4" id="KW-0109">Calcium transport</keyword>
<dbReference type="EMBL" id="JANAVB010028256">
    <property type="protein sequence ID" value="KAJ6816330.1"/>
    <property type="molecule type" value="Genomic_DNA"/>
</dbReference>
<accession>A0AAX6FIX9</accession>
<evidence type="ECO:0000256" key="4">
    <source>
        <dbReference type="ARBA" id="ARBA00022568"/>
    </source>
</evidence>
<dbReference type="GO" id="GO:0051560">
    <property type="term" value="P:mitochondrial calcium ion homeostasis"/>
    <property type="evidence" value="ECO:0007669"/>
    <property type="project" value="InterPro"/>
</dbReference>
<dbReference type="AlphaFoldDB" id="A0AAX6FIX9"/>
<evidence type="ECO:0000313" key="14">
    <source>
        <dbReference type="EMBL" id="KAJ6816330.1"/>
    </source>
</evidence>
<dbReference type="PANTHER" id="PTHR13462">
    <property type="entry name" value="CALCIUM UNIPORTER PROTEIN, MITOCHONDRIAL"/>
    <property type="match status" value="1"/>
</dbReference>
<dbReference type="InterPro" id="IPR039055">
    <property type="entry name" value="MCU_fam"/>
</dbReference>
<evidence type="ECO:0000256" key="7">
    <source>
        <dbReference type="ARBA" id="ARBA00022989"/>
    </source>
</evidence>
<comment type="similarity">
    <text evidence="2">Belongs to the MCU (TC 1.A.77) family.</text>
</comment>
<evidence type="ECO:0000256" key="1">
    <source>
        <dbReference type="ARBA" id="ARBA00004141"/>
    </source>
</evidence>
<dbReference type="Pfam" id="PF04678">
    <property type="entry name" value="MCU"/>
    <property type="match status" value="1"/>
</dbReference>
<dbReference type="EMBL" id="JANAVB010031619">
    <property type="protein sequence ID" value="KAJ6811398.1"/>
    <property type="molecule type" value="Genomic_DNA"/>
</dbReference>
<dbReference type="PANTHER" id="PTHR13462:SF31">
    <property type="entry name" value="CALCIUM UNIPORTER PROTEIN 1, MITOCHONDRIAL"/>
    <property type="match status" value="1"/>
</dbReference>
<feature type="region of interest" description="Disordered" evidence="10">
    <location>
        <begin position="21"/>
        <end position="57"/>
    </location>
</feature>
<dbReference type="GO" id="GO:0015292">
    <property type="term" value="F:uniporter activity"/>
    <property type="evidence" value="ECO:0007669"/>
    <property type="project" value="TreeGrafter"/>
</dbReference>
<dbReference type="GO" id="GO:0036444">
    <property type="term" value="P:calcium import into the mitochondrion"/>
    <property type="evidence" value="ECO:0007669"/>
    <property type="project" value="TreeGrafter"/>
</dbReference>
<keyword evidence="6" id="KW-0106">Calcium</keyword>
<keyword evidence="15" id="KW-1185">Reference proteome</keyword>
<dbReference type="Proteomes" id="UP001140949">
    <property type="component" value="Unassembled WGS sequence"/>
</dbReference>
<evidence type="ECO:0000256" key="9">
    <source>
        <dbReference type="ARBA" id="ARBA00023136"/>
    </source>
</evidence>
<keyword evidence="7 11" id="KW-1133">Transmembrane helix</keyword>
<feature type="transmembrane region" description="Helical" evidence="11">
    <location>
        <begin position="215"/>
        <end position="235"/>
    </location>
</feature>
<evidence type="ECO:0000256" key="8">
    <source>
        <dbReference type="ARBA" id="ARBA00023065"/>
    </source>
</evidence>
<sequence length="337" mass="37567">MAFRKTLADRFLHVARTWSGSHLRSNPARKAPPEPNIRRSFAQSSSSSAAAASGGLSSAGNSLLLDRIRILNPDRIRLDGILNPNPNPNPNPNRMSAAEVRKVLRAAQVEAARARLRATGRHCVPYEDFLGICREVSSSEQGSEIARSLDESGTVVVLGNLVFLRPDQIAKVIQSVIPLSLPQQQDDGREEELREMEEKKAVIDKQAEAGVRRELWGGLGFLVVQTVGFMRLTFWELSWDVMEPICFYVTSIYFMAGYSFFLRTSIEPSFEGFFQSRFAAKQKRLMKAYDFDLSRFNQLKSACVAPSSSSPLHEIASSSSSSHCDCCRRDVQFCTAH</sequence>
<dbReference type="GO" id="GO:1990246">
    <property type="term" value="C:uniplex complex"/>
    <property type="evidence" value="ECO:0007669"/>
    <property type="project" value="TreeGrafter"/>
</dbReference>